<evidence type="ECO:0000256" key="1">
    <source>
        <dbReference type="SAM" id="Phobius"/>
    </source>
</evidence>
<feature type="transmembrane region" description="Helical" evidence="1">
    <location>
        <begin position="15"/>
        <end position="32"/>
    </location>
</feature>
<keyword evidence="1" id="KW-1133">Transmembrane helix</keyword>
<accession>A0ABX7XT20</accession>
<keyword evidence="1" id="KW-0812">Transmembrane</keyword>
<feature type="transmembrane region" description="Helical" evidence="1">
    <location>
        <begin position="89"/>
        <end position="115"/>
    </location>
</feature>
<evidence type="ECO:0000313" key="2">
    <source>
        <dbReference type="EMBL" id="QUB76703.1"/>
    </source>
</evidence>
<name>A0ABX7XT20_9BACT</name>
<reference evidence="2 3" key="1">
    <citation type="submission" date="2021-03" db="EMBL/GenBank/DDBJ databases">
        <title>Human Oral Microbial Genomes.</title>
        <authorList>
            <person name="Johnston C.D."/>
            <person name="Chen T."/>
            <person name="Dewhirst F.E."/>
        </authorList>
    </citation>
    <scope>NUCLEOTIDE SEQUENCE [LARGE SCALE GENOMIC DNA]</scope>
    <source>
        <strain evidence="2 3">F0054</strain>
    </source>
</reference>
<feature type="transmembrane region" description="Helical" evidence="1">
    <location>
        <begin position="135"/>
        <end position="156"/>
    </location>
</feature>
<dbReference type="RefSeq" id="WP_211808563.1">
    <property type="nucleotide sequence ID" value="NZ_CP072362.1"/>
</dbReference>
<dbReference type="Proteomes" id="UP000682195">
    <property type="component" value="Chromosome 2"/>
</dbReference>
<gene>
    <name evidence="2" type="ORF">J5A58_13480</name>
</gene>
<feature type="transmembrane region" description="Helical" evidence="1">
    <location>
        <begin position="202"/>
        <end position="221"/>
    </location>
</feature>
<protein>
    <submittedName>
        <fullName evidence="2">Uncharacterized protein</fullName>
    </submittedName>
</protein>
<dbReference type="EMBL" id="CP072362">
    <property type="protein sequence ID" value="QUB76703.1"/>
    <property type="molecule type" value="Genomic_DNA"/>
</dbReference>
<keyword evidence="1" id="KW-0472">Membrane</keyword>
<keyword evidence="3" id="KW-1185">Reference proteome</keyword>
<proteinExistence type="predicted"/>
<evidence type="ECO:0000313" key="3">
    <source>
        <dbReference type="Proteomes" id="UP000682195"/>
    </source>
</evidence>
<feature type="transmembrane region" description="Helical" evidence="1">
    <location>
        <begin position="168"/>
        <end position="190"/>
    </location>
</feature>
<organism evidence="2 3">
    <name type="scientific">Prevotella melaninogenica</name>
    <dbReference type="NCBI Taxonomy" id="28132"/>
    <lineage>
        <taxon>Bacteria</taxon>
        <taxon>Pseudomonadati</taxon>
        <taxon>Bacteroidota</taxon>
        <taxon>Bacteroidia</taxon>
        <taxon>Bacteroidales</taxon>
        <taxon>Prevotellaceae</taxon>
        <taxon>Prevotella</taxon>
    </lineage>
</organism>
<sequence>MELKIFSITSKAGQVLNWSLSLFVVFSVFNLVDGWTSAPNDGQGVFTQAFATLQGNDCIRAVEYFIIAATKLTMLETFRRCLNKNGYKAVQLTLTIMMALIFSLALADILPMFLFSSEDRVQAILNGGLPSLFTSFSKIAYLVLVLTKFILCVQLVKNFAGKIRLFGVSLFGCQLLSWVIDLVYLFVYTYVGGVSMADISTLYTFITLFNFVILLLPFCILKTTMVKND</sequence>